<feature type="domain" description="Trafficking protein particle complex subunit 13 middle" evidence="13">
    <location>
        <begin position="1236"/>
        <end position="1371"/>
    </location>
</feature>
<comment type="similarity">
    <text evidence="2">Belongs to the YME2 family.</text>
</comment>
<dbReference type="PANTHER" id="PTHR32198:SF2">
    <property type="entry name" value="MITOCHONDRIAL ESCAPE PROTEIN 2"/>
    <property type="match status" value="1"/>
</dbReference>
<dbReference type="SUPFAM" id="SSF54928">
    <property type="entry name" value="RNA-binding domain, RBD"/>
    <property type="match status" value="1"/>
</dbReference>
<dbReference type="Pfam" id="PF06159">
    <property type="entry name" value="TRAPPC13_N"/>
    <property type="match status" value="1"/>
</dbReference>
<feature type="compositionally biased region" description="Basic and acidic residues" evidence="10">
    <location>
        <begin position="630"/>
        <end position="646"/>
    </location>
</feature>
<evidence type="ECO:0000259" key="13">
    <source>
        <dbReference type="Pfam" id="PF23647"/>
    </source>
</evidence>
<dbReference type="Pfam" id="PF23647">
    <property type="entry name" value="TRAPPC13_M"/>
    <property type="match status" value="1"/>
</dbReference>
<protein>
    <recommendedName>
        <fullName evidence="3">Mitochondrial escape protein 2</fullName>
    </recommendedName>
</protein>
<evidence type="ECO:0000256" key="10">
    <source>
        <dbReference type="SAM" id="MobiDB-lite"/>
    </source>
</evidence>
<keyword evidence="5" id="KW-0999">Mitochondrion inner membrane</keyword>
<proteinExistence type="inferred from homology"/>
<feature type="region of interest" description="Disordered" evidence="10">
    <location>
        <begin position="626"/>
        <end position="646"/>
    </location>
</feature>
<organism evidence="14 15">
    <name type="scientific">Dentipellis fragilis</name>
    <dbReference type="NCBI Taxonomy" id="205917"/>
    <lineage>
        <taxon>Eukaryota</taxon>
        <taxon>Fungi</taxon>
        <taxon>Dikarya</taxon>
        <taxon>Basidiomycota</taxon>
        <taxon>Agaricomycotina</taxon>
        <taxon>Agaricomycetes</taxon>
        <taxon>Russulales</taxon>
        <taxon>Hericiaceae</taxon>
        <taxon>Dentipellis</taxon>
    </lineage>
</organism>
<sequence length="1419" mass="158126">MPALIPPELWTIILQLHLQEANILEFGYEPFIRDFPTIPISQRRTSKFAAVSVCKTWRCLALPMMHEMLIVESAESARKLGDALDMEPIFKEDPPRETAAPPRFADGYGGELRRPPLAYWDCGEVSDEGLVPEFEDVISFLKMQLENNSGGRMLIVVVDCFGPGSVGPEENVIVLTDARQGLFKFDHFQFSAQAASQLYIPPTAEAWLFADSLFPIRLGLWDVRHYFGLFRQELVLERLKQIIGQVHTHGFTPVSYEPYIKDGGVFIRFRYTGDASALQRIENDLKQHVESEGGIPSSTSFRRGGVWLVKGEPFREDMFRFSSRLLRVVYEGPDPREETMFHTFRPYGRIVNFSPAAPVPNTPYRAAFVAFSDIRAAVIARNVVHGFILQDDQGSSKSPTRLRIAFEPAVHAHAIRDWITNHPRIFLPVLVFLLGTLTYTVFDPIRTFMVKAKSLDWLDYREYRIYQWIRQNSLLRPSLSEPSESTISPESGSAWQQRRDAEEALRHYLTDTMTTAAFVHGPQGSGKTRMLNKIIKDTDRPVIVVDMALLIEAPSDAQLVASLARQTGYWPVFTILNSMNNLIDLASVGLTGQKAGLSSTLSDQLEQILTTVSTALRSAAETRAQHAKNVRMDEQHARERKAQEEQVRERMQSRTWWDVRMGTIAGSGIMSELALGEEPFSDVDNEPRTPGADDLEKSKESAKAPDTQVIDVLPIVVLKNFESGPGKHMKEEVVNVLAHWAATLIEGHIAHVVVVSNNRENSKRMAKALPSKPLNMIALYDADPNSALQVVKQRLQENNMNADFTPEQVKLVERLGGRASDLAILTHKIRNGQSVEDAVEDIIMNNVSELRKNAFADDAEEAKSLPWSREQVWAILRLLAEREEVSYYDMLVDFPFKGDDLSLRNMEQAELITITTVNGRPSVIKPGKPVYRHVFERLVHDNAFKATQDLAYNTRYIEANENIVKACENELALLKDINTGLDTRHWWEWFIGTRSATQLRAHYLLKKMRKAETLVEQLDKKNVELKAAASRRVLIPPAPNPIEPTMENPGHLLSLKVMRVSRPALASAWEPFYSSSPSLSAHSTASVLSLQGKTPLPGHPKTLRDLTNVTELLTLPSAFGAIQLGETFSGALAVNNETAVAVDGVTLRVEMQTATNKILLAELGGPAHSQAAGDTLETIVHHEIKELGQHVLACTVTYLLPPGARQPASAPAADPSANPDVQTFRKFYKFAVTNPLSVKTKVHTPRSPSALLDRTEREKVFLEVHIQNLTQDPMWFERVVLDPAQGWQAEDANIIQATSNTDGKGGPVNLFSGSMAMMQPQDTRQYLYILSATNLPSFPVHHAPGSVIPLGRLDISWRSQLGEPGRLLTSVRSLPYASLASADARPDALPPHPSAPGRPSPNTSPTSLRPPPTSSALSD</sequence>
<dbReference type="InterPro" id="IPR055427">
    <property type="entry name" value="TRAPPC13_N"/>
</dbReference>
<dbReference type="InterPro" id="IPR039627">
    <property type="entry name" value="Yme2_C"/>
</dbReference>
<dbReference type="Pfam" id="PF10443">
    <property type="entry name" value="RNA12"/>
    <property type="match status" value="1"/>
</dbReference>
<feature type="domain" description="Trafficking protein particle complex subunit 13 N-terminal" evidence="11">
    <location>
        <begin position="1051"/>
        <end position="1232"/>
    </location>
</feature>
<evidence type="ECO:0000256" key="9">
    <source>
        <dbReference type="ARBA" id="ARBA00025276"/>
    </source>
</evidence>
<comment type="function">
    <text evidence="9">Plays a role in maintaining the mitochondrial genome and in controlling the mtDNA escape. Involved in the regulation of mtDNA nucleotide structure and number. May have a dispensable role in early maturation of pre-rRNA.</text>
</comment>
<dbReference type="InterPro" id="IPR055429">
    <property type="entry name" value="TRAPPC13_M"/>
</dbReference>
<evidence type="ECO:0000256" key="1">
    <source>
        <dbReference type="ARBA" id="ARBA00004434"/>
    </source>
</evidence>
<name>A0A4Y9XVJ2_9AGAM</name>
<feature type="region of interest" description="Disordered" evidence="10">
    <location>
        <begin position="1382"/>
        <end position="1419"/>
    </location>
</feature>
<dbReference type="GO" id="GO:0003676">
    <property type="term" value="F:nucleic acid binding"/>
    <property type="evidence" value="ECO:0007669"/>
    <property type="project" value="InterPro"/>
</dbReference>
<gene>
    <name evidence="14" type="ORF">EVG20_g9972</name>
</gene>
<evidence type="ECO:0000313" key="14">
    <source>
        <dbReference type="EMBL" id="TFY53778.1"/>
    </source>
</evidence>
<keyword evidence="4" id="KW-0812">Transmembrane</keyword>
<keyword evidence="7" id="KW-0496">Mitochondrion</keyword>
<evidence type="ECO:0000256" key="2">
    <source>
        <dbReference type="ARBA" id="ARBA00010320"/>
    </source>
</evidence>
<dbReference type="InterPro" id="IPR018850">
    <property type="entry name" value="Mt_escape_2_C"/>
</dbReference>
<evidence type="ECO:0000256" key="4">
    <source>
        <dbReference type="ARBA" id="ARBA00022692"/>
    </source>
</evidence>
<evidence type="ECO:0000256" key="8">
    <source>
        <dbReference type="ARBA" id="ARBA00023136"/>
    </source>
</evidence>
<dbReference type="STRING" id="205917.A0A4Y9XVJ2"/>
<comment type="caution">
    <text evidence="14">The sequence shown here is derived from an EMBL/GenBank/DDBJ whole genome shotgun (WGS) entry which is preliminary data.</text>
</comment>
<reference evidence="14 15" key="1">
    <citation type="submission" date="2019-02" db="EMBL/GenBank/DDBJ databases">
        <title>Genome sequencing of the rare red list fungi Dentipellis fragilis.</title>
        <authorList>
            <person name="Buettner E."/>
            <person name="Kellner H."/>
        </authorList>
    </citation>
    <scope>NUCLEOTIDE SEQUENCE [LARGE SCALE GENOMIC DNA]</scope>
    <source>
        <strain evidence="14 15">DSM 105465</strain>
    </source>
</reference>
<evidence type="ECO:0000256" key="6">
    <source>
        <dbReference type="ARBA" id="ARBA00022989"/>
    </source>
</evidence>
<feature type="compositionally biased region" description="Basic and acidic residues" evidence="10">
    <location>
        <begin position="694"/>
        <end position="703"/>
    </location>
</feature>
<keyword evidence="6" id="KW-1133">Transmembrane helix</keyword>
<dbReference type="Proteomes" id="UP000298327">
    <property type="component" value="Unassembled WGS sequence"/>
</dbReference>
<dbReference type="SUPFAM" id="SSF52540">
    <property type="entry name" value="P-loop containing nucleoside triphosphate hydrolases"/>
    <property type="match status" value="1"/>
</dbReference>
<feature type="non-terminal residue" evidence="14">
    <location>
        <position position="1419"/>
    </location>
</feature>
<evidence type="ECO:0000259" key="11">
    <source>
        <dbReference type="Pfam" id="PF06159"/>
    </source>
</evidence>
<feature type="domain" description="Mitochondrial escape protein 2 C-terminal" evidence="12">
    <location>
        <begin position="498"/>
        <end position="977"/>
    </location>
</feature>
<dbReference type="GO" id="GO:0005743">
    <property type="term" value="C:mitochondrial inner membrane"/>
    <property type="evidence" value="ECO:0007669"/>
    <property type="project" value="UniProtKB-SubCell"/>
</dbReference>
<dbReference type="OrthoDB" id="10267654at2759"/>
<dbReference type="InterPro" id="IPR027417">
    <property type="entry name" value="P-loop_NTPase"/>
</dbReference>
<accession>A0A4Y9XVJ2</accession>
<comment type="subcellular location">
    <subcellularLocation>
        <location evidence="1">Mitochondrion inner membrane</location>
        <topology evidence="1">Single-pass membrane protein</topology>
    </subcellularLocation>
</comment>
<keyword evidence="8" id="KW-0472">Membrane</keyword>
<dbReference type="PANTHER" id="PTHR32198">
    <property type="entry name" value="MITOCHONDRIAL ESCAPE PROTEIN 2"/>
    <property type="match status" value="1"/>
</dbReference>
<evidence type="ECO:0000256" key="5">
    <source>
        <dbReference type="ARBA" id="ARBA00022792"/>
    </source>
</evidence>
<feature type="compositionally biased region" description="Pro residues" evidence="10">
    <location>
        <begin position="1388"/>
        <end position="1399"/>
    </location>
</feature>
<evidence type="ECO:0000256" key="3">
    <source>
        <dbReference type="ARBA" id="ARBA00020222"/>
    </source>
</evidence>
<feature type="region of interest" description="Disordered" evidence="10">
    <location>
        <begin position="678"/>
        <end position="704"/>
    </location>
</feature>
<keyword evidence="15" id="KW-1185">Reference proteome</keyword>
<evidence type="ECO:0000313" key="15">
    <source>
        <dbReference type="Proteomes" id="UP000298327"/>
    </source>
</evidence>
<evidence type="ECO:0000259" key="12">
    <source>
        <dbReference type="Pfam" id="PF10443"/>
    </source>
</evidence>
<evidence type="ECO:0000256" key="7">
    <source>
        <dbReference type="ARBA" id="ARBA00023128"/>
    </source>
</evidence>
<dbReference type="InterPro" id="IPR035979">
    <property type="entry name" value="RBD_domain_sf"/>
</dbReference>
<dbReference type="EMBL" id="SEOQ01001106">
    <property type="protein sequence ID" value="TFY53778.1"/>
    <property type="molecule type" value="Genomic_DNA"/>
</dbReference>